<dbReference type="AlphaFoldDB" id="A0A9P1DER8"/>
<name>A0A9P1DER8_9DINO</name>
<reference evidence="2" key="1">
    <citation type="submission" date="2022-10" db="EMBL/GenBank/DDBJ databases">
        <authorList>
            <person name="Chen Y."/>
            <person name="Dougan E. K."/>
            <person name="Chan C."/>
            <person name="Rhodes N."/>
            <person name="Thang M."/>
        </authorList>
    </citation>
    <scope>NUCLEOTIDE SEQUENCE</scope>
</reference>
<evidence type="ECO:0000313" key="3">
    <source>
        <dbReference type="EMBL" id="CAL1161029.1"/>
    </source>
</evidence>
<keyword evidence="1" id="KW-0472">Membrane</keyword>
<keyword evidence="1" id="KW-0812">Transmembrane</keyword>
<comment type="caution">
    <text evidence="2">The sequence shown here is derived from an EMBL/GenBank/DDBJ whole genome shotgun (WGS) entry which is preliminary data.</text>
</comment>
<sequence length="111" mass="12483">MMETLNTRLLYPLLIDVSVVFEVFTVIVHCYCTGARSSTVFVGGGDVDALHPLYTVVNTSSFCVSVFLCTQKCLFFSTSSARKRYVFAFSAQRISFYLAKFCWAQSAKMEI</sequence>
<accession>A0A9P1DER8</accession>
<evidence type="ECO:0000313" key="4">
    <source>
        <dbReference type="Proteomes" id="UP001152797"/>
    </source>
</evidence>
<dbReference type="EMBL" id="CAMXCT010004101">
    <property type="protein sequence ID" value="CAI4007654.1"/>
    <property type="molecule type" value="Genomic_DNA"/>
</dbReference>
<dbReference type="EMBL" id="CAMXCT020004101">
    <property type="protein sequence ID" value="CAL1161029.1"/>
    <property type="molecule type" value="Genomic_DNA"/>
</dbReference>
<keyword evidence="1" id="KW-1133">Transmembrane helix</keyword>
<organism evidence="2">
    <name type="scientific">Cladocopium goreaui</name>
    <dbReference type="NCBI Taxonomy" id="2562237"/>
    <lineage>
        <taxon>Eukaryota</taxon>
        <taxon>Sar</taxon>
        <taxon>Alveolata</taxon>
        <taxon>Dinophyceae</taxon>
        <taxon>Suessiales</taxon>
        <taxon>Symbiodiniaceae</taxon>
        <taxon>Cladocopium</taxon>
    </lineage>
</organism>
<reference evidence="3" key="2">
    <citation type="submission" date="2024-04" db="EMBL/GenBank/DDBJ databases">
        <authorList>
            <person name="Chen Y."/>
            <person name="Shah S."/>
            <person name="Dougan E. K."/>
            <person name="Thang M."/>
            <person name="Chan C."/>
        </authorList>
    </citation>
    <scope>NUCLEOTIDE SEQUENCE [LARGE SCALE GENOMIC DNA]</scope>
</reference>
<keyword evidence="4" id="KW-1185">Reference proteome</keyword>
<dbReference type="Proteomes" id="UP001152797">
    <property type="component" value="Unassembled WGS sequence"/>
</dbReference>
<feature type="transmembrane region" description="Helical" evidence="1">
    <location>
        <begin position="9"/>
        <end position="28"/>
    </location>
</feature>
<evidence type="ECO:0000256" key="1">
    <source>
        <dbReference type="SAM" id="Phobius"/>
    </source>
</evidence>
<dbReference type="EMBL" id="CAMXCT030004101">
    <property type="protein sequence ID" value="CAL4794966.1"/>
    <property type="molecule type" value="Genomic_DNA"/>
</dbReference>
<proteinExistence type="predicted"/>
<evidence type="ECO:0000313" key="2">
    <source>
        <dbReference type="EMBL" id="CAI4007654.1"/>
    </source>
</evidence>
<gene>
    <name evidence="2" type="ORF">C1SCF055_LOCUS33192</name>
</gene>
<protein>
    <submittedName>
        <fullName evidence="2">Uncharacterized protein</fullName>
    </submittedName>
</protein>